<organism evidence="12 13">
    <name type="scientific">Leucocoprinus leucothites</name>
    <dbReference type="NCBI Taxonomy" id="201217"/>
    <lineage>
        <taxon>Eukaryota</taxon>
        <taxon>Fungi</taxon>
        <taxon>Dikarya</taxon>
        <taxon>Basidiomycota</taxon>
        <taxon>Agaricomycotina</taxon>
        <taxon>Agaricomycetes</taxon>
        <taxon>Agaricomycetidae</taxon>
        <taxon>Agaricales</taxon>
        <taxon>Agaricineae</taxon>
        <taxon>Agaricaceae</taxon>
        <taxon>Leucocoprinus</taxon>
    </lineage>
</organism>
<dbReference type="GO" id="GO:0030428">
    <property type="term" value="C:cell septum"/>
    <property type="evidence" value="ECO:0007669"/>
    <property type="project" value="TreeGrafter"/>
</dbReference>
<evidence type="ECO:0000256" key="7">
    <source>
        <dbReference type="ARBA" id="ARBA00023136"/>
    </source>
</evidence>
<dbReference type="EC" id="2.4.1.16" evidence="2 11"/>
<keyword evidence="4 11" id="KW-0328">Glycosyltransferase</keyword>
<comment type="similarity">
    <text evidence="9">Belongs to the chitin synthase family. Class III subfamily.</text>
</comment>
<protein>
    <recommendedName>
        <fullName evidence="2 11">Chitin synthase</fullName>
        <ecNumber evidence="2 11">2.4.1.16</ecNumber>
    </recommendedName>
</protein>
<evidence type="ECO:0000256" key="8">
    <source>
        <dbReference type="ARBA" id="ARBA00023316"/>
    </source>
</evidence>
<keyword evidence="3 11" id="KW-1003">Cell membrane</keyword>
<evidence type="ECO:0000256" key="5">
    <source>
        <dbReference type="ARBA" id="ARBA00022679"/>
    </source>
</evidence>
<dbReference type="EMBL" id="JAACJO010000009">
    <property type="protein sequence ID" value="KAF5354063.1"/>
    <property type="molecule type" value="Genomic_DNA"/>
</dbReference>
<evidence type="ECO:0000256" key="11">
    <source>
        <dbReference type="RuleBase" id="RU366040"/>
    </source>
</evidence>
<dbReference type="Pfam" id="PF01644">
    <property type="entry name" value="Chitin_synth_1"/>
    <property type="match status" value="1"/>
</dbReference>
<accession>A0A8H5D6E8</accession>
<dbReference type="Proteomes" id="UP000559027">
    <property type="component" value="Unassembled WGS sequence"/>
</dbReference>
<evidence type="ECO:0000256" key="3">
    <source>
        <dbReference type="ARBA" id="ARBA00022475"/>
    </source>
</evidence>
<evidence type="ECO:0000313" key="13">
    <source>
        <dbReference type="Proteomes" id="UP000559027"/>
    </source>
</evidence>
<name>A0A8H5D6E8_9AGAR</name>
<dbReference type="GO" id="GO:0004100">
    <property type="term" value="F:chitin synthase activity"/>
    <property type="evidence" value="ECO:0007669"/>
    <property type="project" value="UniProtKB-UniRule"/>
</dbReference>
<dbReference type="PANTHER" id="PTHR22914">
    <property type="entry name" value="CHITIN SYNTHASE"/>
    <property type="match status" value="1"/>
</dbReference>
<keyword evidence="13" id="KW-1185">Reference proteome</keyword>
<evidence type="ECO:0000256" key="1">
    <source>
        <dbReference type="ARBA" id="ARBA00004651"/>
    </source>
</evidence>
<sequence>MTNFASGTTTNFHPQISLITSVPRFTRHPSFTIIASRSTSIGVLEEHLYPTTANSPFLNFPTNVEEGKCTSARITVAPIVHGLQVMHKSMLDLLATVGVYQDGVMKKKVDGKDTVDHIFESVLPQLNNGQSNLVPVRIILVLKAKNQNKINSHRWLFNTIRRMLHYLQHEKLVIIQPEVCMLINVGTKPDRKALYYLWEAFYDDPNLGGCCGEMHAMLEGGRKLLNPLVAAQTFEYKMSNILGSHNRKYSAIQGYLLEQYFHSDHSLTLRLGKKGINGMSVFTKNMFLAEDCVLCFELIAKKGAAWTSSYFQPSKAAMDVPETIEELAGQRRWWLNGSFAASVCDF</sequence>
<dbReference type="PANTHER" id="PTHR22914:SF11">
    <property type="entry name" value="CHITIN SYNTHASE B"/>
    <property type="match status" value="1"/>
</dbReference>
<comment type="catalytic activity">
    <reaction evidence="10 11">
        <text>[(1-&gt;4)-N-acetyl-beta-D-glucosaminyl](n) + UDP-N-acetyl-alpha-D-glucosamine = [(1-&gt;4)-N-acetyl-beta-D-glucosaminyl](n+1) + UDP + H(+)</text>
        <dbReference type="Rhea" id="RHEA:16637"/>
        <dbReference type="Rhea" id="RHEA-COMP:9593"/>
        <dbReference type="Rhea" id="RHEA-COMP:9595"/>
        <dbReference type="ChEBI" id="CHEBI:15378"/>
        <dbReference type="ChEBI" id="CHEBI:17029"/>
        <dbReference type="ChEBI" id="CHEBI:57705"/>
        <dbReference type="ChEBI" id="CHEBI:58223"/>
        <dbReference type="EC" id="2.4.1.16"/>
    </reaction>
</comment>
<dbReference type="OrthoDB" id="26569at2759"/>
<evidence type="ECO:0000256" key="10">
    <source>
        <dbReference type="ARBA" id="ARBA00048014"/>
    </source>
</evidence>
<comment type="subcellular location">
    <subcellularLocation>
        <location evidence="1 11">Cell membrane</location>
        <topology evidence="1 11">Multi-pass membrane protein</topology>
    </subcellularLocation>
</comment>
<proteinExistence type="inferred from homology"/>
<dbReference type="AlphaFoldDB" id="A0A8H5D6E8"/>
<evidence type="ECO:0000256" key="6">
    <source>
        <dbReference type="ARBA" id="ARBA00022692"/>
    </source>
</evidence>
<dbReference type="InterPro" id="IPR004835">
    <property type="entry name" value="Chitin_synth"/>
</dbReference>
<gene>
    <name evidence="12" type="ORF">D9756_007354</name>
</gene>
<keyword evidence="8 11" id="KW-0961">Cell wall biogenesis/degradation</keyword>
<comment type="caution">
    <text evidence="12">The sequence shown here is derived from an EMBL/GenBank/DDBJ whole genome shotgun (WGS) entry which is preliminary data.</text>
</comment>
<reference evidence="12 13" key="1">
    <citation type="journal article" date="2020" name="ISME J.">
        <title>Uncovering the hidden diversity of litter-decomposition mechanisms in mushroom-forming fungi.</title>
        <authorList>
            <person name="Floudas D."/>
            <person name="Bentzer J."/>
            <person name="Ahren D."/>
            <person name="Johansson T."/>
            <person name="Persson P."/>
            <person name="Tunlid A."/>
        </authorList>
    </citation>
    <scope>NUCLEOTIDE SEQUENCE [LARGE SCALE GENOMIC DNA]</scope>
    <source>
        <strain evidence="12 13">CBS 146.42</strain>
    </source>
</reference>
<keyword evidence="7" id="KW-0472">Membrane</keyword>
<comment type="function">
    <text evidence="11">Polymerizes chitin, a structural polymer of the cell wall and septum, by transferring the sugar moiety of UDP-GlcNAc to the non-reducing end of the growing chitin polymer.</text>
</comment>
<dbReference type="GO" id="GO:0006031">
    <property type="term" value="P:chitin biosynthetic process"/>
    <property type="evidence" value="ECO:0007669"/>
    <property type="project" value="UniProtKB-UniRule"/>
</dbReference>
<evidence type="ECO:0000256" key="2">
    <source>
        <dbReference type="ARBA" id="ARBA00012543"/>
    </source>
</evidence>
<evidence type="ECO:0000256" key="9">
    <source>
        <dbReference type="ARBA" id="ARBA00038055"/>
    </source>
</evidence>
<keyword evidence="5 11" id="KW-0808">Transferase</keyword>
<keyword evidence="6" id="KW-0812">Transmembrane</keyword>
<evidence type="ECO:0000313" key="12">
    <source>
        <dbReference type="EMBL" id="KAF5354063.1"/>
    </source>
</evidence>
<evidence type="ECO:0000256" key="4">
    <source>
        <dbReference type="ARBA" id="ARBA00022676"/>
    </source>
</evidence>
<dbReference type="GO" id="GO:0071555">
    <property type="term" value="P:cell wall organization"/>
    <property type="evidence" value="ECO:0007669"/>
    <property type="project" value="UniProtKB-KW"/>
</dbReference>
<dbReference type="GO" id="GO:0005886">
    <property type="term" value="C:plasma membrane"/>
    <property type="evidence" value="ECO:0007669"/>
    <property type="project" value="UniProtKB-SubCell"/>
</dbReference>